<accession>A0A1H6BM75</accession>
<feature type="compositionally biased region" description="Basic and acidic residues" evidence="1">
    <location>
        <begin position="14"/>
        <end position="53"/>
    </location>
</feature>
<keyword evidence="4" id="KW-1185">Reference proteome</keyword>
<feature type="region of interest" description="Disordered" evidence="1">
    <location>
        <begin position="1"/>
        <end position="67"/>
    </location>
</feature>
<dbReference type="AlphaFoldDB" id="A0A1H6BM75"/>
<name>A0A1H6BM75_9BACT</name>
<evidence type="ECO:0000313" key="3">
    <source>
        <dbReference type="EMBL" id="SEG61770.1"/>
    </source>
</evidence>
<keyword evidence="2" id="KW-1133">Transmembrane helix</keyword>
<reference evidence="3 4" key="1">
    <citation type="submission" date="2016-10" db="EMBL/GenBank/DDBJ databases">
        <authorList>
            <person name="de Groot N.N."/>
        </authorList>
    </citation>
    <scope>NUCLEOTIDE SEQUENCE [LARGE SCALE GENOMIC DNA]</scope>
    <source>
        <strain evidence="3 4">DSM 22489</strain>
    </source>
</reference>
<dbReference type="EMBL" id="FNVA01000007">
    <property type="protein sequence ID" value="SEG61770.1"/>
    <property type="molecule type" value="Genomic_DNA"/>
</dbReference>
<keyword evidence="2" id="KW-0812">Transmembrane</keyword>
<gene>
    <name evidence="3" type="ORF">SAMN05421819_3836</name>
</gene>
<organism evidence="3 4">
    <name type="scientific">Bryocella elongata</name>
    <dbReference type="NCBI Taxonomy" id="863522"/>
    <lineage>
        <taxon>Bacteria</taxon>
        <taxon>Pseudomonadati</taxon>
        <taxon>Acidobacteriota</taxon>
        <taxon>Terriglobia</taxon>
        <taxon>Terriglobales</taxon>
        <taxon>Acidobacteriaceae</taxon>
        <taxon>Bryocella</taxon>
    </lineage>
</organism>
<protein>
    <submittedName>
        <fullName evidence="3">Uncharacterized protein</fullName>
    </submittedName>
</protein>
<evidence type="ECO:0000256" key="1">
    <source>
        <dbReference type="SAM" id="MobiDB-lite"/>
    </source>
</evidence>
<evidence type="ECO:0000256" key="2">
    <source>
        <dbReference type="SAM" id="Phobius"/>
    </source>
</evidence>
<keyword evidence="2" id="KW-0472">Membrane</keyword>
<feature type="transmembrane region" description="Helical" evidence="2">
    <location>
        <begin position="72"/>
        <end position="90"/>
    </location>
</feature>
<dbReference type="Proteomes" id="UP000236728">
    <property type="component" value="Unassembled WGS sequence"/>
</dbReference>
<sequence length="97" mass="10207">MLAHATPIPAPEVHAGETKPQAKELSGRDLVRPRAAIRDDEMTSMEDGPRGEVRPAPGANDTPPFSSGPNEGLLWIYALAGCGGVGMVAFRRGGKKD</sequence>
<proteinExistence type="predicted"/>
<evidence type="ECO:0000313" key="4">
    <source>
        <dbReference type="Proteomes" id="UP000236728"/>
    </source>
</evidence>